<dbReference type="OrthoDB" id="2159384at2759"/>
<protein>
    <recommendedName>
        <fullName evidence="6">EXS domain-containing protein</fullName>
    </recommendedName>
</protein>
<evidence type="ECO:0000256" key="5">
    <source>
        <dbReference type="SAM" id="Phobius"/>
    </source>
</evidence>
<evidence type="ECO:0000256" key="1">
    <source>
        <dbReference type="ARBA" id="ARBA00004141"/>
    </source>
</evidence>
<feature type="transmembrane region" description="Helical" evidence="5">
    <location>
        <begin position="219"/>
        <end position="237"/>
    </location>
</feature>
<evidence type="ECO:0000256" key="3">
    <source>
        <dbReference type="ARBA" id="ARBA00022989"/>
    </source>
</evidence>
<evidence type="ECO:0000256" key="4">
    <source>
        <dbReference type="ARBA" id="ARBA00023136"/>
    </source>
</evidence>
<evidence type="ECO:0000313" key="8">
    <source>
        <dbReference type="Proteomes" id="UP000308549"/>
    </source>
</evidence>
<feature type="transmembrane region" description="Helical" evidence="5">
    <location>
        <begin position="90"/>
        <end position="108"/>
    </location>
</feature>
<dbReference type="GO" id="GO:0016020">
    <property type="term" value="C:membrane"/>
    <property type="evidence" value="ECO:0007669"/>
    <property type="project" value="UniProtKB-SubCell"/>
</dbReference>
<dbReference type="EMBL" id="NAJL01000021">
    <property type="protein sequence ID" value="TKA27808.1"/>
    <property type="molecule type" value="Genomic_DNA"/>
</dbReference>
<dbReference type="PANTHER" id="PTHR10783">
    <property type="entry name" value="XENOTROPIC AND POLYTROPIC RETROVIRUS RECEPTOR 1-RELATED"/>
    <property type="match status" value="1"/>
</dbReference>
<dbReference type="PROSITE" id="PS51380">
    <property type="entry name" value="EXS"/>
    <property type="match status" value="1"/>
</dbReference>
<feature type="domain" description="EXS" evidence="6">
    <location>
        <begin position="152"/>
        <end position="346"/>
    </location>
</feature>
<sequence>MASLDPNEELDDPFNKLLPLPYKLSVVLVLGIWLWGLNLQILSSYRIDAASLIRSPTIDHNDIYRYASTLSVPLTAFILLWKTFSSHGDLLPNLTLIGVLVVVFLSTFRRIAIGGLAKVEDGKFGDVLLADALTSYARPLSELYIATTMLWRRQGTDHVDRSSMVMVPLLLAVPFAIRFRQCITDSQPYNALKYATAFPAILLSTLLRSERLSPWRGTISTLWVAAAICNALYSFYWDVTCDWDLTLLTRPAGDYPYGLRSKRIFADAAYYAMIGLDLVLRFAWAFKLSPHLEHFYDIEGGIFVLELLEVSRRFLWIYFRVETEWLRTKHSSDIILGDVGPKIDED</sequence>
<reference evidence="7 8" key="1">
    <citation type="submission" date="2017-03" db="EMBL/GenBank/DDBJ databases">
        <title>Genomes of endolithic fungi from Antarctica.</title>
        <authorList>
            <person name="Coleine C."/>
            <person name="Masonjones S."/>
            <person name="Stajich J.E."/>
        </authorList>
    </citation>
    <scope>NUCLEOTIDE SEQUENCE [LARGE SCALE GENOMIC DNA]</scope>
    <source>
        <strain evidence="7 8">CCFEE 6315</strain>
    </source>
</reference>
<proteinExistence type="predicted"/>
<keyword evidence="2 5" id="KW-0812">Transmembrane</keyword>
<evidence type="ECO:0000256" key="2">
    <source>
        <dbReference type="ARBA" id="ARBA00022692"/>
    </source>
</evidence>
<feature type="transmembrane region" description="Helical" evidence="5">
    <location>
        <begin position="63"/>
        <end position="84"/>
    </location>
</feature>
<dbReference type="PANTHER" id="PTHR10783:SF46">
    <property type="entry name" value="PROTEIN ERD1 HOMOLOG 2"/>
    <property type="match status" value="1"/>
</dbReference>
<keyword evidence="4 5" id="KW-0472">Membrane</keyword>
<keyword evidence="8" id="KW-1185">Reference proteome</keyword>
<comment type="subcellular location">
    <subcellularLocation>
        <location evidence="1">Membrane</location>
        <topology evidence="1">Multi-pass membrane protein</topology>
    </subcellularLocation>
</comment>
<dbReference type="Pfam" id="PF03124">
    <property type="entry name" value="EXS"/>
    <property type="match status" value="1"/>
</dbReference>
<dbReference type="GO" id="GO:0005737">
    <property type="term" value="C:cytoplasm"/>
    <property type="evidence" value="ECO:0007669"/>
    <property type="project" value="TreeGrafter"/>
</dbReference>
<dbReference type="InterPro" id="IPR004342">
    <property type="entry name" value="EXS_C"/>
</dbReference>
<feature type="transmembrane region" description="Helical" evidence="5">
    <location>
        <begin position="268"/>
        <end position="286"/>
    </location>
</feature>
<keyword evidence="3 5" id="KW-1133">Transmembrane helix</keyword>
<feature type="transmembrane region" description="Helical" evidence="5">
    <location>
        <begin position="20"/>
        <end position="42"/>
    </location>
</feature>
<name>A0A4U0TZ89_9PEZI</name>
<organism evidence="7 8">
    <name type="scientific">Salinomyces thailandicus</name>
    <dbReference type="NCBI Taxonomy" id="706561"/>
    <lineage>
        <taxon>Eukaryota</taxon>
        <taxon>Fungi</taxon>
        <taxon>Dikarya</taxon>
        <taxon>Ascomycota</taxon>
        <taxon>Pezizomycotina</taxon>
        <taxon>Dothideomycetes</taxon>
        <taxon>Dothideomycetidae</taxon>
        <taxon>Mycosphaerellales</taxon>
        <taxon>Teratosphaeriaceae</taxon>
        <taxon>Salinomyces</taxon>
    </lineage>
</organism>
<dbReference type="Proteomes" id="UP000308549">
    <property type="component" value="Unassembled WGS sequence"/>
</dbReference>
<dbReference type="AlphaFoldDB" id="A0A4U0TZ89"/>
<evidence type="ECO:0000313" key="7">
    <source>
        <dbReference type="EMBL" id="TKA27808.1"/>
    </source>
</evidence>
<comment type="caution">
    <text evidence="7">The sequence shown here is derived from an EMBL/GenBank/DDBJ whole genome shotgun (WGS) entry which is preliminary data.</text>
</comment>
<evidence type="ECO:0000259" key="6">
    <source>
        <dbReference type="PROSITE" id="PS51380"/>
    </source>
</evidence>
<accession>A0A4U0TZ89</accession>
<gene>
    <name evidence="7" type="ORF">B0A50_04909</name>
</gene>